<name>A0A0R3WM22_HYDTA</name>
<keyword evidence="4" id="KW-0963">Cytoplasm</keyword>
<dbReference type="GO" id="GO:0007018">
    <property type="term" value="P:microtubule-based movement"/>
    <property type="evidence" value="ECO:0007669"/>
    <property type="project" value="InterPro"/>
</dbReference>
<proteinExistence type="inferred from homology"/>
<dbReference type="OrthoDB" id="3176171at2759"/>
<dbReference type="InterPro" id="IPR027417">
    <property type="entry name" value="P-loop_NTPase"/>
</dbReference>
<dbReference type="InterPro" id="IPR036961">
    <property type="entry name" value="Kinesin_motor_dom_sf"/>
</dbReference>
<dbReference type="Pfam" id="PF00225">
    <property type="entry name" value="Kinesin"/>
    <property type="match status" value="1"/>
</dbReference>
<dbReference type="GO" id="GO:0005524">
    <property type="term" value="F:ATP binding"/>
    <property type="evidence" value="ECO:0007669"/>
    <property type="project" value="UniProtKB-UniRule"/>
</dbReference>
<dbReference type="GO" id="GO:0008017">
    <property type="term" value="F:microtubule binding"/>
    <property type="evidence" value="ECO:0007669"/>
    <property type="project" value="InterPro"/>
</dbReference>
<evidence type="ECO:0000313" key="8">
    <source>
        <dbReference type="EMBL" id="VDM18537.1"/>
    </source>
</evidence>
<keyword evidence="4" id="KW-0206">Cytoskeleton</keyword>
<dbReference type="PANTHER" id="PTHR47972">
    <property type="entry name" value="KINESIN-LIKE PROTEIN KLP-3"/>
    <property type="match status" value="1"/>
</dbReference>
<reference evidence="8 9" key="2">
    <citation type="submission" date="2018-11" db="EMBL/GenBank/DDBJ databases">
        <authorList>
            <consortium name="Pathogen Informatics"/>
        </authorList>
    </citation>
    <scope>NUCLEOTIDE SEQUENCE [LARGE SCALE GENOMIC DNA]</scope>
</reference>
<comment type="similarity">
    <text evidence="5">Belongs to the TRAFAC class myosin-kinesin ATPase superfamily. Kinesin family.</text>
</comment>
<comment type="subcellular location">
    <subcellularLocation>
        <location evidence="1">Cytoplasm</location>
        <location evidence="1">Cytoskeleton</location>
    </subcellularLocation>
</comment>
<keyword evidence="2 5" id="KW-0547">Nucleotide-binding</keyword>
<feature type="binding site" evidence="5">
    <location>
        <begin position="569"/>
        <end position="576"/>
    </location>
    <ligand>
        <name>ATP</name>
        <dbReference type="ChEBI" id="CHEBI:30616"/>
    </ligand>
</feature>
<evidence type="ECO:0000256" key="1">
    <source>
        <dbReference type="ARBA" id="ARBA00004245"/>
    </source>
</evidence>
<dbReference type="SMART" id="SM00129">
    <property type="entry name" value="KISc"/>
    <property type="match status" value="1"/>
</dbReference>
<dbReference type="GO" id="GO:0003777">
    <property type="term" value="F:microtubule motor activity"/>
    <property type="evidence" value="ECO:0007669"/>
    <property type="project" value="InterPro"/>
</dbReference>
<keyword evidence="9" id="KW-1185">Reference proteome</keyword>
<dbReference type="EMBL" id="UYWX01000516">
    <property type="protein sequence ID" value="VDM18537.1"/>
    <property type="molecule type" value="Genomic_DNA"/>
</dbReference>
<reference evidence="10" key="1">
    <citation type="submission" date="2017-02" db="UniProtKB">
        <authorList>
            <consortium name="WormBaseParasite"/>
        </authorList>
    </citation>
    <scope>IDENTIFICATION</scope>
</reference>
<dbReference type="PANTHER" id="PTHR47972:SF28">
    <property type="entry name" value="KINESIN-LIKE PROTEIN KLP-3"/>
    <property type="match status" value="1"/>
</dbReference>
<dbReference type="InterPro" id="IPR027640">
    <property type="entry name" value="Kinesin-like_fam"/>
</dbReference>
<evidence type="ECO:0000313" key="9">
    <source>
        <dbReference type="Proteomes" id="UP000274429"/>
    </source>
</evidence>
<evidence type="ECO:0000256" key="4">
    <source>
        <dbReference type="ARBA" id="ARBA00023212"/>
    </source>
</evidence>
<evidence type="ECO:0000256" key="2">
    <source>
        <dbReference type="ARBA" id="ARBA00022741"/>
    </source>
</evidence>
<gene>
    <name evidence="8" type="ORF">TTAC_LOCUS1797</name>
</gene>
<dbReference type="AlphaFoldDB" id="A0A0R3WM22"/>
<dbReference type="GO" id="GO:0015630">
    <property type="term" value="C:microtubule cytoskeleton"/>
    <property type="evidence" value="ECO:0007669"/>
    <property type="project" value="TreeGrafter"/>
</dbReference>
<dbReference type="Proteomes" id="UP000274429">
    <property type="component" value="Unassembled WGS sequence"/>
</dbReference>
<dbReference type="InterPro" id="IPR001752">
    <property type="entry name" value="Kinesin_motor_dom"/>
</dbReference>
<dbReference type="SUPFAM" id="SSF52540">
    <property type="entry name" value="P-loop containing nucleoside triphosphate hydrolases"/>
    <property type="match status" value="1"/>
</dbReference>
<dbReference type="PRINTS" id="PR00380">
    <property type="entry name" value="KINESINHEAVY"/>
</dbReference>
<dbReference type="WBParaSite" id="TTAC_0000181001-mRNA-1">
    <property type="protein sequence ID" value="TTAC_0000181001-mRNA-1"/>
    <property type="gene ID" value="TTAC_0000181001"/>
</dbReference>
<dbReference type="PROSITE" id="PS50067">
    <property type="entry name" value="KINESIN_MOTOR_2"/>
    <property type="match status" value="1"/>
</dbReference>
<dbReference type="Gene3D" id="3.40.850.10">
    <property type="entry name" value="Kinesin motor domain"/>
    <property type="match status" value="1"/>
</dbReference>
<evidence type="ECO:0000256" key="5">
    <source>
        <dbReference type="PROSITE-ProRule" id="PRU00283"/>
    </source>
</evidence>
<keyword evidence="3 5" id="KW-0067">ATP-binding</keyword>
<evidence type="ECO:0000259" key="7">
    <source>
        <dbReference type="PROSITE" id="PS50067"/>
    </source>
</evidence>
<evidence type="ECO:0000256" key="6">
    <source>
        <dbReference type="SAM" id="MobiDB-lite"/>
    </source>
</evidence>
<feature type="domain" description="Kinesin motor" evidence="7">
    <location>
        <begin position="468"/>
        <end position="858"/>
    </location>
</feature>
<protein>
    <submittedName>
        <fullName evidence="10">Kinesin motor domain-containing protein</fullName>
    </submittedName>
</protein>
<keyword evidence="5" id="KW-0505">Motor protein</keyword>
<feature type="region of interest" description="Disordered" evidence="6">
    <location>
        <begin position="867"/>
        <end position="890"/>
    </location>
</feature>
<sequence length="890" mass="100301">MACENNCVKRHQTNSHGHEYSSAVCPHRNLNADAPSSTLTPSTLGTSGKSCSNSPLAWCFQSQLLRPQSAQPTHSERYCTKSNEIYENSPSYLDEADGDASSLQSDKTSNCDSATLCSLISDLEEDSIITEVSSVSMHPSDWSLSSQLTVKSNKSVNQAPEKFKASILESTLDLMKYRLNYPLLLAKSRHITSTKKPFTCAQSLGSFAEEILRKRADREPPNPVARPSTLDSALWYIKHQWKHRYYTLLDAVDLLYKDYQLLHHICADQNQRSHHVAFPQRLLSSYSTDNFAMENDRVIQISVLAGADPVTHLANRIAEHMACPLAHAWPHRFNASVRFILDVIAQCRLLRVQLDKMNEFSDRAFRLTTQAREQRNRLRKYMVEQRAAITEVANSLKEVRERITHMQRGPPVEIRHRQSLSQEEQNVVQIKEKIANQRSQLSILGTVLREEEMKRRYIHNRLQEITGNIRVLCRVRPHSPSRKPSIDYLKVTSNDKLLLCPNDIPEVLLGRASATLKSLKSTTNSEGYKCFIFDKVFGPDARQEAIYKEVDDSIISCVDGFNVCIMAYGQTGSGKTHTMVGSAQNPGVNRRAIQRLLQLCKSRKHWTYQLSMSMLEVYQEEVFDLLVGGATDKTSGGDCAISDCRSAQSVDLSTQSRQFSPTGFMTSTSGNSFAQPRPSHQRRLSMVRLLSTREDELVLQNLTEKIIEGEEDILQLLEIGERRRITGATRLNTNSSRSHMLLLLRITGKHIVNKTQSRGTLILADLAGSENIGKSGSVGKRFQEATCINKSLSCLARVFDSLRKRLKPTYRETKLTYLLKPTLGGDAKCLVLVNIRSEPENLDETLRAIQFGQGALQVAPWKSSNFGPSQTAGDRHLRNPQPLLSRGWRR</sequence>
<organism evidence="10">
    <name type="scientific">Hydatigena taeniaeformis</name>
    <name type="common">Feline tapeworm</name>
    <name type="synonym">Taenia taeniaeformis</name>
    <dbReference type="NCBI Taxonomy" id="6205"/>
    <lineage>
        <taxon>Eukaryota</taxon>
        <taxon>Metazoa</taxon>
        <taxon>Spiralia</taxon>
        <taxon>Lophotrochozoa</taxon>
        <taxon>Platyhelminthes</taxon>
        <taxon>Cestoda</taxon>
        <taxon>Eucestoda</taxon>
        <taxon>Cyclophyllidea</taxon>
        <taxon>Taeniidae</taxon>
        <taxon>Hydatigera</taxon>
    </lineage>
</organism>
<evidence type="ECO:0000256" key="3">
    <source>
        <dbReference type="ARBA" id="ARBA00022840"/>
    </source>
</evidence>
<evidence type="ECO:0000313" key="10">
    <source>
        <dbReference type="WBParaSite" id="TTAC_0000181001-mRNA-1"/>
    </source>
</evidence>
<accession>A0A0R3WM22</accession>
<dbReference type="STRING" id="6205.A0A0R3WM22"/>